<keyword evidence="3" id="KW-1185">Reference proteome</keyword>
<sequence length="143" mass="15824">MAKDGSNIYPHTPRNSQLMKSLEVLAARAFSSPLVTIVSRFVLRNALGVGDPSSRGKHSERHRQARLRSGQCAASLPSKALLPLLPKRDLAFCPWRRRDYQGTSCDTLSCLATRWTSPGRALPAPLDVPRKLADALTVRRDSY</sequence>
<dbReference type="Proteomes" id="UP000007015">
    <property type="component" value="Chromosome 3"/>
</dbReference>
<dbReference type="Gramene" id="BGIOSGA012998-TA">
    <property type="protein sequence ID" value="BGIOSGA012998-PA"/>
    <property type="gene ID" value="BGIOSGA012998"/>
</dbReference>
<accession>A2XIR6</accession>
<protein>
    <submittedName>
        <fullName evidence="2">Uncharacterized protein</fullName>
    </submittedName>
</protein>
<evidence type="ECO:0000256" key="1">
    <source>
        <dbReference type="SAM" id="MobiDB-lite"/>
    </source>
</evidence>
<organism evidence="2 3">
    <name type="scientific">Oryza sativa subsp. indica</name>
    <name type="common">Rice</name>
    <dbReference type="NCBI Taxonomy" id="39946"/>
    <lineage>
        <taxon>Eukaryota</taxon>
        <taxon>Viridiplantae</taxon>
        <taxon>Streptophyta</taxon>
        <taxon>Embryophyta</taxon>
        <taxon>Tracheophyta</taxon>
        <taxon>Spermatophyta</taxon>
        <taxon>Magnoliopsida</taxon>
        <taxon>Liliopsida</taxon>
        <taxon>Poales</taxon>
        <taxon>Poaceae</taxon>
        <taxon>BOP clade</taxon>
        <taxon>Oryzoideae</taxon>
        <taxon>Oryzeae</taxon>
        <taxon>Oryzinae</taxon>
        <taxon>Oryza</taxon>
        <taxon>Oryza sativa</taxon>
    </lineage>
</organism>
<feature type="compositionally biased region" description="Basic residues" evidence="1">
    <location>
        <begin position="55"/>
        <end position="66"/>
    </location>
</feature>
<reference evidence="2 3" key="1">
    <citation type="journal article" date="2005" name="PLoS Biol.">
        <title>The genomes of Oryza sativa: a history of duplications.</title>
        <authorList>
            <person name="Yu J."/>
            <person name="Wang J."/>
            <person name="Lin W."/>
            <person name="Li S."/>
            <person name="Li H."/>
            <person name="Zhou J."/>
            <person name="Ni P."/>
            <person name="Dong W."/>
            <person name="Hu S."/>
            <person name="Zeng C."/>
            <person name="Zhang J."/>
            <person name="Zhang Y."/>
            <person name="Li R."/>
            <person name="Xu Z."/>
            <person name="Li S."/>
            <person name="Li X."/>
            <person name="Zheng H."/>
            <person name="Cong L."/>
            <person name="Lin L."/>
            <person name="Yin J."/>
            <person name="Geng J."/>
            <person name="Li G."/>
            <person name="Shi J."/>
            <person name="Liu J."/>
            <person name="Lv H."/>
            <person name="Li J."/>
            <person name="Wang J."/>
            <person name="Deng Y."/>
            <person name="Ran L."/>
            <person name="Shi X."/>
            <person name="Wang X."/>
            <person name="Wu Q."/>
            <person name="Li C."/>
            <person name="Ren X."/>
            <person name="Wang J."/>
            <person name="Wang X."/>
            <person name="Li D."/>
            <person name="Liu D."/>
            <person name="Zhang X."/>
            <person name="Ji Z."/>
            <person name="Zhao W."/>
            <person name="Sun Y."/>
            <person name="Zhang Z."/>
            <person name="Bao J."/>
            <person name="Han Y."/>
            <person name="Dong L."/>
            <person name="Ji J."/>
            <person name="Chen P."/>
            <person name="Wu S."/>
            <person name="Liu J."/>
            <person name="Xiao Y."/>
            <person name="Bu D."/>
            <person name="Tan J."/>
            <person name="Yang L."/>
            <person name="Ye C."/>
            <person name="Zhang J."/>
            <person name="Xu J."/>
            <person name="Zhou Y."/>
            <person name="Yu Y."/>
            <person name="Zhang B."/>
            <person name="Zhuang S."/>
            <person name="Wei H."/>
            <person name="Liu B."/>
            <person name="Lei M."/>
            <person name="Yu H."/>
            <person name="Li Y."/>
            <person name="Xu H."/>
            <person name="Wei S."/>
            <person name="He X."/>
            <person name="Fang L."/>
            <person name="Zhang Z."/>
            <person name="Zhang Y."/>
            <person name="Huang X."/>
            <person name="Su Z."/>
            <person name="Tong W."/>
            <person name="Li J."/>
            <person name="Tong Z."/>
            <person name="Li S."/>
            <person name="Ye J."/>
            <person name="Wang L."/>
            <person name="Fang L."/>
            <person name="Lei T."/>
            <person name="Chen C."/>
            <person name="Chen H."/>
            <person name="Xu Z."/>
            <person name="Li H."/>
            <person name="Huang H."/>
            <person name="Zhang F."/>
            <person name="Xu H."/>
            <person name="Li N."/>
            <person name="Zhao C."/>
            <person name="Li S."/>
            <person name="Dong L."/>
            <person name="Huang Y."/>
            <person name="Li L."/>
            <person name="Xi Y."/>
            <person name="Qi Q."/>
            <person name="Li W."/>
            <person name="Zhang B."/>
            <person name="Hu W."/>
            <person name="Zhang Y."/>
            <person name="Tian X."/>
            <person name="Jiao Y."/>
            <person name="Liang X."/>
            <person name="Jin J."/>
            <person name="Gao L."/>
            <person name="Zheng W."/>
            <person name="Hao B."/>
            <person name="Liu S."/>
            <person name="Wang W."/>
            <person name="Yuan L."/>
            <person name="Cao M."/>
            <person name="McDermott J."/>
            <person name="Samudrala R."/>
            <person name="Wang J."/>
            <person name="Wong G.K."/>
            <person name="Yang H."/>
        </authorList>
    </citation>
    <scope>NUCLEOTIDE SEQUENCE [LARGE SCALE GENOMIC DNA]</scope>
    <source>
        <strain evidence="3">cv. 93-11</strain>
    </source>
</reference>
<dbReference type="HOGENOM" id="CLU_1809392_0_0_1"/>
<gene>
    <name evidence="2" type="ORF">OsI_12323</name>
</gene>
<evidence type="ECO:0000313" key="3">
    <source>
        <dbReference type="Proteomes" id="UP000007015"/>
    </source>
</evidence>
<dbReference type="EMBL" id="CM000128">
    <property type="protein sequence ID" value="EAY90726.1"/>
    <property type="molecule type" value="Genomic_DNA"/>
</dbReference>
<name>A2XIR6_ORYSI</name>
<feature type="region of interest" description="Disordered" evidence="1">
    <location>
        <begin position="47"/>
        <end position="71"/>
    </location>
</feature>
<evidence type="ECO:0000313" key="2">
    <source>
        <dbReference type="EMBL" id="EAY90726.1"/>
    </source>
</evidence>
<dbReference type="AlphaFoldDB" id="A2XIR6"/>
<proteinExistence type="predicted"/>